<evidence type="ECO:0000313" key="2">
    <source>
        <dbReference type="EMBL" id="KYN82464.1"/>
    </source>
</evidence>
<dbReference type="EMBL" id="LOBR01000102">
    <property type="protein sequence ID" value="KYN82464.1"/>
    <property type="molecule type" value="Genomic_DNA"/>
</dbReference>
<organism evidence="2 3">
    <name type="scientific">Vibrio cidicii</name>
    <dbReference type="NCBI Taxonomy" id="1763883"/>
    <lineage>
        <taxon>Bacteria</taxon>
        <taxon>Pseudomonadati</taxon>
        <taxon>Pseudomonadota</taxon>
        <taxon>Gammaproteobacteria</taxon>
        <taxon>Vibrionales</taxon>
        <taxon>Vibrionaceae</taxon>
        <taxon>Vibrio</taxon>
    </lineage>
</organism>
<feature type="transmembrane region" description="Helical" evidence="1">
    <location>
        <begin position="20"/>
        <end position="38"/>
    </location>
</feature>
<gene>
    <name evidence="2" type="ORF">ATY37_20710</name>
</gene>
<sequence length="123" mass="14199">MQDDPMYETSNKLKDWHAFLNDIVGVFALSIAVSALCSSYPKEIATLGVIFITVWAFTKNFSWGVKKHQEREERYIGRIKSNLFSFIRSPCLVIGYFLLFYIAMGELTIESLEGFSFQNFFTL</sequence>
<accession>A0A151KU79</accession>
<protein>
    <submittedName>
        <fullName evidence="2">Uncharacterized protein</fullName>
    </submittedName>
</protein>
<evidence type="ECO:0000313" key="3">
    <source>
        <dbReference type="Proteomes" id="UP000075346"/>
    </source>
</evidence>
<evidence type="ECO:0000256" key="1">
    <source>
        <dbReference type="SAM" id="Phobius"/>
    </source>
</evidence>
<proteinExistence type="predicted"/>
<reference evidence="3" key="1">
    <citation type="submission" date="2015-12" db="EMBL/GenBank/DDBJ databases">
        <authorList>
            <person name="Shamseldin A."/>
            <person name="Moawad H."/>
            <person name="Abd El-Rahim W.M."/>
            <person name="Sadowsky M.J."/>
        </authorList>
    </citation>
    <scope>NUCLEOTIDE SEQUENCE [LARGE SCALE GENOMIC DNA]</scope>
    <source>
        <strain evidence="3">2538-88</strain>
    </source>
</reference>
<feature type="transmembrane region" description="Helical" evidence="1">
    <location>
        <begin position="83"/>
        <end position="104"/>
    </location>
</feature>
<feature type="transmembrane region" description="Helical" evidence="1">
    <location>
        <begin position="44"/>
        <end position="62"/>
    </location>
</feature>
<keyword evidence="1" id="KW-0812">Transmembrane</keyword>
<dbReference type="AlphaFoldDB" id="A0A151KU79"/>
<comment type="caution">
    <text evidence="2">The sequence shown here is derived from an EMBL/GenBank/DDBJ whole genome shotgun (WGS) entry which is preliminary data.</text>
</comment>
<keyword evidence="1" id="KW-1133">Transmembrane helix</keyword>
<name>A0A151KU79_9VIBR</name>
<keyword evidence="1" id="KW-0472">Membrane</keyword>
<dbReference type="Proteomes" id="UP000075346">
    <property type="component" value="Unassembled WGS sequence"/>
</dbReference>